<feature type="domain" description="Tyr recombinase" evidence="2">
    <location>
        <begin position="245"/>
        <end position="314"/>
    </location>
</feature>
<dbReference type="InterPro" id="IPR013762">
    <property type="entry name" value="Integrase-like_cat_sf"/>
</dbReference>
<dbReference type="InterPro" id="IPR002104">
    <property type="entry name" value="Integrase_catalytic"/>
</dbReference>
<dbReference type="Proteomes" id="UP001217089">
    <property type="component" value="Unassembled WGS sequence"/>
</dbReference>
<sequence length="422" mass="47691">MEESPGERMLNSLSNRILELDGIIERQRHGPSGDAALNIPEDTQDFINGMKNENTSRKTDGNIKKLKKWLETKGEHRDVFEIPAPDLNIYLARFFMTIKQDNGQEYEPDTLRSFQGSFQRFLRDHHYPIDIIKDKEFSHSRSKQKQLKKMGYGNKRRKSQPISETDFEVMMGKQVFGLGKFLRSSQPSICIYLLDPSLNYLQVNRAPAGAPFNNVTHQNVACFDDPNCPVKAFEEKDNDPVWYKCQPLGKNYIGGMVKTMAEKAQITDKRLTNHSGRKTTVTRLLDQGFQAAEVMSLTGHKNVQSINNYNTVSEAKQRKMSETLTLAPPRNEASATTSNTDLDLTNSTIVDYGYNDSDLNNIINDWNTEPTDTNQISEPSVIDLPITINQQGIAVSRKTLPSLNLFTGATINGNISINFNSK</sequence>
<gene>
    <name evidence="3" type="ORF">KUTeg_018350</name>
</gene>
<dbReference type="SUPFAM" id="SSF56349">
    <property type="entry name" value="DNA breaking-rejoining enzymes"/>
    <property type="match status" value="1"/>
</dbReference>
<dbReference type="PANTHER" id="PTHR46963:SF2">
    <property type="match status" value="1"/>
</dbReference>
<proteinExistence type="predicted"/>
<comment type="caution">
    <text evidence="3">The sequence shown here is derived from an EMBL/GenBank/DDBJ whole genome shotgun (WGS) entry which is preliminary data.</text>
</comment>
<keyword evidence="1" id="KW-0233">DNA recombination</keyword>
<name>A0ABQ9EMF8_TEGGR</name>
<dbReference type="InterPro" id="IPR042838">
    <property type="entry name" value="KIAA1958"/>
</dbReference>
<evidence type="ECO:0000256" key="1">
    <source>
        <dbReference type="ARBA" id="ARBA00023172"/>
    </source>
</evidence>
<dbReference type="Gene3D" id="1.10.443.10">
    <property type="entry name" value="Intergrase catalytic core"/>
    <property type="match status" value="1"/>
</dbReference>
<dbReference type="InterPro" id="IPR011010">
    <property type="entry name" value="DNA_brk_join_enz"/>
</dbReference>
<evidence type="ECO:0000259" key="2">
    <source>
        <dbReference type="Pfam" id="PF00589"/>
    </source>
</evidence>
<evidence type="ECO:0000313" key="3">
    <source>
        <dbReference type="EMBL" id="KAJ8304767.1"/>
    </source>
</evidence>
<evidence type="ECO:0000313" key="4">
    <source>
        <dbReference type="Proteomes" id="UP001217089"/>
    </source>
</evidence>
<organism evidence="3 4">
    <name type="scientific">Tegillarca granosa</name>
    <name type="common">Malaysian cockle</name>
    <name type="synonym">Anadara granosa</name>
    <dbReference type="NCBI Taxonomy" id="220873"/>
    <lineage>
        <taxon>Eukaryota</taxon>
        <taxon>Metazoa</taxon>
        <taxon>Spiralia</taxon>
        <taxon>Lophotrochozoa</taxon>
        <taxon>Mollusca</taxon>
        <taxon>Bivalvia</taxon>
        <taxon>Autobranchia</taxon>
        <taxon>Pteriomorphia</taxon>
        <taxon>Arcoida</taxon>
        <taxon>Arcoidea</taxon>
        <taxon>Arcidae</taxon>
        <taxon>Tegillarca</taxon>
    </lineage>
</organism>
<reference evidence="3 4" key="1">
    <citation type="submission" date="2022-12" db="EMBL/GenBank/DDBJ databases">
        <title>Chromosome-level genome of Tegillarca granosa.</title>
        <authorList>
            <person name="Kim J."/>
        </authorList>
    </citation>
    <scope>NUCLEOTIDE SEQUENCE [LARGE SCALE GENOMIC DNA]</scope>
    <source>
        <strain evidence="3">Teg-2019</strain>
        <tissue evidence="3">Adductor muscle</tissue>
    </source>
</reference>
<keyword evidence="4" id="KW-1185">Reference proteome</keyword>
<accession>A0ABQ9EMF8</accession>
<protein>
    <recommendedName>
        <fullName evidence="2">Tyr recombinase domain-containing protein</fullName>
    </recommendedName>
</protein>
<dbReference type="PANTHER" id="PTHR46963">
    <property type="entry name" value="SIMILAR TO RIKEN CDNA E130308A19"/>
    <property type="match status" value="1"/>
</dbReference>
<dbReference type="Pfam" id="PF00589">
    <property type="entry name" value="Phage_integrase"/>
    <property type="match status" value="1"/>
</dbReference>
<dbReference type="EMBL" id="JARBDR010000903">
    <property type="protein sequence ID" value="KAJ8304767.1"/>
    <property type="molecule type" value="Genomic_DNA"/>
</dbReference>